<accession>A0A8H6ZAU2</accession>
<protein>
    <submittedName>
        <fullName evidence="1">Uncharacterized protein</fullName>
    </submittedName>
</protein>
<dbReference type="Proteomes" id="UP000623467">
    <property type="component" value="Unassembled WGS sequence"/>
</dbReference>
<dbReference type="AlphaFoldDB" id="A0A8H6ZAU2"/>
<sequence>MGLVKPPKLVDRSHDHVDLEASHAPSVLLSGRRALLSGRSQIAGQMWEATVSKHILHTHFHEDCSKQAHTPKGPVGVLATPSIFPDRILLLVKVDSTSETRAWEKALAQIMERNHKVLRLRARTAIDLRTGTGVDGARAGAEAS</sequence>
<dbReference type="EMBL" id="JACAZH010000002">
    <property type="protein sequence ID" value="KAF7375503.1"/>
    <property type="molecule type" value="Genomic_DNA"/>
</dbReference>
<evidence type="ECO:0000313" key="1">
    <source>
        <dbReference type="EMBL" id="KAF7375503.1"/>
    </source>
</evidence>
<organism evidence="1 2">
    <name type="scientific">Mycena sanguinolenta</name>
    <dbReference type="NCBI Taxonomy" id="230812"/>
    <lineage>
        <taxon>Eukaryota</taxon>
        <taxon>Fungi</taxon>
        <taxon>Dikarya</taxon>
        <taxon>Basidiomycota</taxon>
        <taxon>Agaricomycotina</taxon>
        <taxon>Agaricomycetes</taxon>
        <taxon>Agaricomycetidae</taxon>
        <taxon>Agaricales</taxon>
        <taxon>Marasmiineae</taxon>
        <taxon>Mycenaceae</taxon>
        <taxon>Mycena</taxon>
    </lineage>
</organism>
<name>A0A8H6ZAU2_9AGAR</name>
<comment type="caution">
    <text evidence="1">The sequence shown here is derived from an EMBL/GenBank/DDBJ whole genome shotgun (WGS) entry which is preliminary data.</text>
</comment>
<evidence type="ECO:0000313" key="2">
    <source>
        <dbReference type="Proteomes" id="UP000623467"/>
    </source>
</evidence>
<keyword evidence="2" id="KW-1185">Reference proteome</keyword>
<reference evidence="1" key="1">
    <citation type="submission" date="2020-05" db="EMBL/GenBank/DDBJ databases">
        <title>Mycena genomes resolve the evolution of fungal bioluminescence.</title>
        <authorList>
            <person name="Tsai I.J."/>
        </authorList>
    </citation>
    <scope>NUCLEOTIDE SEQUENCE</scope>
    <source>
        <strain evidence="1">160909Yilan</strain>
    </source>
</reference>
<gene>
    <name evidence="1" type="ORF">MSAN_00438300</name>
</gene>
<proteinExistence type="predicted"/>